<evidence type="ECO:0000256" key="1">
    <source>
        <dbReference type="SAM" id="SignalP"/>
    </source>
</evidence>
<accession>A0A1Z5JP66</accession>
<dbReference type="PANTHER" id="PTHR40280">
    <property type="entry name" value="BLR6907 PROTEIN"/>
    <property type="match status" value="1"/>
</dbReference>
<keyword evidence="3" id="KW-1185">Reference proteome</keyword>
<dbReference type="PANTHER" id="PTHR40280:SF1">
    <property type="entry name" value="VOC DOMAIN-CONTAINING PROTEIN"/>
    <property type="match status" value="1"/>
</dbReference>
<proteinExistence type="predicted"/>
<name>A0A1Z5JP66_FISSO</name>
<sequence length="356" mass="39961">MFLVFLAAVVSHTYALSASQSSKHLPRTQQPVGNILILDHLNINHEKGRHDWLKAFYFDFLNCAVDPRKQENIVQGRKTLWANIGANQFHLPEGKPDAQVLNGVITLSYPNLSTVLHRYDKVKHLLQETKFAVRVEDDESLSVDDPWGNVFRIVQGDNAEMDSRGLQPGSKEKDGLALRDLTIHTPPGCSMQGIARFYEEIMGAPILQCSSQSVVVSVGPFQTLTFAPNPTDDSVVLHVDLRDEQQELASGYSSFPSNYGPHISIYLADFSESYRKADALKLVYVNPRFKRQAYTLDQAIDDCMFRILDIVDPYQPEAGPILSLEHEVRSVVKRNGDKYRSCPFDEIPDPCQGALS</sequence>
<evidence type="ECO:0008006" key="4">
    <source>
        <dbReference type="Google" id="ProtNLM"/>
    </source>
</evidence>
<dbReference type="AlphaFoldDB" id="A0A1Z5JP66"/>
<dbReference type="InterPro" id="IPR029068">
    <property type="entry name" value="Glyas_Bleomycin-R_OHBP_Dase"/>
</dbReference>
<evidence type="ECO:0000313" key="2">
    <source>
        <dbReference type="EMBL" id="GAX15759.1"/>
    </source>
</evidence>
<feature type="chain" id="PRO_5013210118" description="VOC domain-containing protein" evidence="1">
    <location>
        <begin position="16"/>
        <end position="356"/>
    </location>
</feature>
<protein>
    <recommendedName>
        <fullName evidence="4">VOC domain-containing protein</fullName>
    </recommendedName>
</protein>
<keyword evidence="1" id="KW-0732">Signal</keyword>
<feature type="signal peptide" evidence="1">
    <location>
        <begin position="1"/>
        <end position="15"/>
    </location>
</feature>
<dbReference type="InParanoid" id="A0A1Z5JP66"/>
<comment type="caution">
    <text evidence="2">The sequence shown here is derived from an EMBL/GenBank/DDBJ whole genome shotgun (WGS) entry which is preliminary data.</text>
</comment>
<reference evidence="2 3" key="1">
    <citation type="journal article" date="2015" name="Plant Cell">
        <title>Oil accumulation by the oleaginous diatom Fistulifera solaris as revealed by the genome and transcriptome.</title>
        <authorList>
            <person name="Tanaka T."/>
            <person name="Maeda Y."/>
            <person name="Veluchamy A."/>
            <person name="Tanaka M."/>
            <person name="Abida H."/>
            <person name="Marechal E."/>
            <person name="Bowler C."/>
            <person name="Muto M."/>
            <person name="Sunaga Y."/>
            <person name="Tanaka M."/>
            <person name="Yoshino T."/>
            <person name="Taniguchi T."/>
            <person name="Fukuda Y."/>
            <person name="Nemoto M."/>
            <person name="Matsumoto M."/>
            <person name="Wong P.S."/>
            <person name="Aburatani S."/>
            <person name="Fujibuchi W."/>
        </authorList>
    </citation>
    <scope>NUCLEOTIDE SEQUENCE [LARGE SCALE GENOMIC DNA]</scope>
    <source>
        <strain evidence="2 3">JPCC DA0580</strain>
    </source>
</reference>
<gene>
    <name evidence="2" type="ORF">FisN_3Lh197</name>
</gene>
<evidence type="ECO:0000313" key="3">
    <source>
        <dbReference type="Proteomes" id="UP000198406"/>
    </source>
</evidence>
<dbReference type="Proteomes" id="UP000198406">
    <property type="component" value="Unassembled WGS sequence"/>
</dbReference>
<dbReference type="OrthoDB" id="410751at2759"/>
<dbReference type="EMBL" id="BDSP01000096">
    <property type="protein sequence ID" value="GAX15759.1"/>
    <property type="molecule type" value="Genomic_DNA"/>
</dbReference>
<dbReference type="Gene3D" id="3.10.180.10">
    <property type="entry name" value="2,3-Dihydroxybiphenyl 1,2-Dioxygenase, domain 1"/>
    <property type="match status" value="1"/>
</dbReference>
<organism evidence="2 3">
    <name type="scientific">Fistulifera solaris</name>
    <name type="common">Oleaginous diatom</name>
    <dbReference type="NCBI Taxonomy" id="1519565"/>
    <lineage>
        <taxon>Eukaryota</taxon>
        <taxon>Sar</taxon>
        <taxon>Stramenopiles</taxon>
        <taxon>Ochrophyta</taxon>
        <taxon>Bacillariophyta</taxon>
        <taxon>Bacillariophyceae</taxon>
        <taxon>Bacillariophycidae</taxon>
        <taxon>Naviculales</taxon>
        <taxon>Naviculaceae</taxon>
        <taxon>Fistulifera</taxon>
    </lineage>
</organism>